<protein>
    <submittedName>
        <fullName evidence="2">Uncharacterized protein</fullName>
    </submittedName>
</protein>
<evidence type="ECO:0000313" key="3">
    <source>
        <dbReference type="Proteomes" id="UP001303473"/>
    </source>
</evidence>
<reference evidence="3" key="1">
    <citation type="journal article" date="2023" name="Mol. Phylogenet. Evol.">
        <title>Genome-scale phylogeny and comparative genomics of the fungal order Sordariales.</title>
        <authorList>
            <person name="Hensen N."/>
            <person name="Bonometti L."/>
            <person name="Westerberg I."/>
            <person name="Brannstrom I.O."/>
            <person name="Guillou S."/>
            <person name="Cros-Aarteil S."/>
            <person name="Calhoun S."/>
            <person name="Haridas S."/>
            <person name="Kuo A."/>
            <person name="Mondo S."/>
            <person name="Pangilinan J."/>
            <person name="Riley R."/>
            <person name="LaButti K."/>
            <person name="Andreopoulos B."/>
            <person name="Lipzen A."/>
            <person name="Chen C."/>
            <person name="Yan M."/>
            <person name="Daum C."/>
            <person name="Ng V."/>
            <person name="Clum A."/>
            <person name="Steindorff A."/>
            <person name="Ohm R.A."/>
            <person name="Martin F."/>
            <person name="Silar P."/>
            <person name="Natvig D.O."/>
            <person name="Lalanne C."/>
            <person name="Gautier V."/>
            <person name="Ament-Velasquez S.L."/>
            <person name="Kruys A."/>
            <person name="Hutchinson M.I."/>
            <person name="Powell A.J."/>
            <person name="Barry K."/>
            <person name="Miller A.N."/>
            <person name="Grigoriev I.V."/>
            <person name="Debuchy R."/>
            <person name="Gladieux P."/>
            <person name="Hiltunen Thoren M."/>
            <person name="Johannesson H."/>
        </authorList>
    </citation>
    <scope>NUCLEOTIDE SEQUENCE [LARGE SCALE GENOMIC DNA]</scope>
    <source>
        <strain evidence="3">CBS 340.73</strain>
    </source>
</reference>
<keyword evidence="1" id="KW-0812">Transmembrane</keyword>
<sequence>MGMFFCILLSWGFGFGFWFWINWRVGQVGVRFSSLDWIGLDWIYGNSLAKEVLIWRIYFFNFFLVLLFLSFCLDPLVCNVDR</sequence>
<comment type="caution">
    <text evidence="2">The sequence shown here is derived from an EMBL/GenBank/DDBJ whole genome shotgun (WGS) entry which is preliminary data.</text>
</comment>
<accession>A0AAN6N7K3</accession>
<dbReference type="AlphaFoldDB" id="A0AAN6N7K3"/>
<feature type="transmembrane region" description="Helical" evidence="1">
    <location>
        <begin position="5"/>
        <end position="23"/>
    </location>
</feature>
<organism evidence="2 3">
    <name type="scientific">Diplogelasinospora grovesii</name>
    <dbReference type="NCBI Taxonomy" id="303347"/>
    <lineage>
        <taxon>Eukaryota</taxon>
        <taxon>Fungi</taxon>
        <taxon>Dikarya</taxon>
        <taxon>Ascomycota</taxon>
        <taxon>Pezizomycotina</taxon>
        <taxon>Sordariomycetes</taxon>
        <taxon>Sordariomycetidae</taxon>
        <taxon>Sordariales</taxon>
        <taxon>Diplogelasinosporaceae</taxon>
        <taxon>Diplogelasinospora</taxon>
    </lineage>
</organism>
<keyword evidence="1" id="KW-0472">Membrane</keyword>
<name>A0AAN6N7K3_9PEZI</name>
<keyword evidence="3" id="KW-1185">Reference proteome</keyword>
<gene>
    <name evidence="2" type="ORF">QBC46DRAFT_386871</name>
</gene>
<feature type="transmembrane region" description="Helical" evidence="1">
    <location>
        <begin position="53"/>
        <end position="73"/>
    </location>
</feature>
<dbReference type="EMBL" id="MU853804">
    <property type="protein sequence ID" value="KAK3939884.1"/>
    <property type="molecule type" value="Genomic_DNA"/>
</dbReference>
<proteinExistence type="predicted"/>
<evidence type="ECO:0000256" key="1">
    <source>
        <dbReference type="SAM" id="Phobius"/>
    </source>
</evidence>
<evidence type="ECO:0000313" key="2">
    <source>
        <dbReference type="EMBL" id="KAK3939884.1"/>
    </source>
</evidence>
<dbReference type="Proteomes" id="UP001303473">
    <property type="component" value="Unassembled WGS sequence"/>
</dbReference>
<keyword evidence="1" id="KW-1133">Transmembrane helix</keyword>
<feature type="non-terminal residue" evidence="2">
    <location>
        <position position="82"/>
    </location>
</feature>